<dbReference type="KEGG" id="carl:PXC00_05065"/>
<dbReference type="Proteomes" id="UP001300604">
    <property type="component" value="Chromosome"/>
</dbReference>
<dbReference type="AlphaFoldDB" id="A0AA97D9T4"/>
<keyword evidence="2" id="KW-0472">Membrane</keyword>
<protein>
    <submittedName>
        <fullName evidence="3">Uncharacterized protein</fullName>
    </submittedName>
</protein>
<gene>
    <name evidence="3" type="ORF">PXC00_05065</name>
</gene>
<reference evidence="3 4" key="2">
    <citation type="submission" date="2024-06" db="EMBL/GenBank/DDBJ databases">
        <title>Caproicibacterium argilliputei sp. nov, a novel caproic acid producing anaerobic bacterium isolated from pit mud.</title>
        <authorList>
            <person name="Xia S."/>
        </authorList>
    </citation>
    <scope>NUCLEOTIDE SEQUENCE [LARGE SCALE GENOMIC DNA]</scope>
    <source>
        <strain evidence="3 4">ZCY20-5</strain>
    </source>
</reference>
<keyword evidence="4" id="KW-1185">Reference proteome</keyword>
<feature type="region of interest" description="Disordered" evidence="1">
    <location>
        <begin position="1"/>
        <end position="25"/>
    </location>
</feature>
<name>A0AA97D9T4_9FIRM</name>
<feature type="compositionally biased region" description="Polar residues" evidence="1">
    <location>
        <begin position="12"/>
        <end position="21"/>
    </location>
</feature>
<evidence type="ECO:0000256" key="2">
    <source>
        <dbReference type="SAM" id="Phobius"/>
    </source>
</evidence>
<accession>A0AA97D9T4</accession>
<dbReference type="EMBL" id="CP135996">
    <property type="protein sequence ID" value="WOC33245.1"/>
    <property type="molecule type" value="Genomic_DNA"/>
</dbReference>
<reference evidence="4" key="3">
    <citation type="submission" date="2024-06" db="EMBL/GenBank/DDBJ databases">
        <authorList>
            <person name="Zeng C."/>
        </authorList>
    </citation>
    <scope>NUCLEOTIDE SEQUENCE [LARGE SCALE GENOMIC DNA]</scope>
    <source>
        <strain evidence="4">ZCY20-5</strain>
    </source>
</reference>
<sequence length="307" mass="33276">MGAYGSPEHLPPNNQNFSYTAGNPPPKKHTGQKVAYAVLFFLSAVFTLCTVSLLCGGYISTGILMAVETLGLMAATHMVHTNIDATNVANGIPTGRIYRKALNGYRSNGAVVNHLNPESAISYFRYHPIKMKSSGKIIAAVVAPFIVCLLISGILPYSSDTTQQVQAGIHLYSSTSPVSKTSTEAEYKASCKTIAFQQIARNPNKYKGQNVKLTATVQQIQDTGDGTQMLLLEADSDSEHTSDSSLYALYTPESENEDRILENDKITVYGVLNGLQTYTTVMGDSRSVPKINIRYRDILASSDSLDS</sequence>
<organism evidence="3 4">
    <name type="scientific">Caproicibacterium argilliputei</name>
    <dbReference type="NCBI Taxonomy" id="3030016"/>
    <lineage>
        <taxon>Bacteria</taxon>
        <taxon>Bacillati</taxon>
        <taxon>Bacillota</taxon>
        <taxon>Clostridia</taxon>
        <taxon>Eubacteriales</taxon>
        <taxon>Oscillospiraceae</taxon>
        <taxon>Caproicibacterium</taxon>
    </lineage>
</organism>
<dbReference type="RefSeq" id="WP_275844464.1">
    <property type="nucleotide sequence ID" value="NZ_CP135996.1"/>
</dbReference>
<feature type="transmembrane region" description="Helical" evidence="2">
    <location>
        <begin position="137"/>
        <end position="157"/>
    </location>
</feature>
<feature type="transmembrane region" description="Helical" evidence="2">
    <location>
        <begin position="34"/>
        <end position="55"/>
    </location>
</feature>
<evidence type="ECO:0000313" key="3">
    <source>
        <dbReference type="EMBL" id="WOC33245.1"/>
    </source>
</evidence>
<reference evidence="4" key="1">
    <citation type="submission" date="2024-06" db="EMBL/GenBank/DDBJ databases">
        <title>Caproicibacterium argilliputei sp. nov, a novel caproic acid producing anaerobic bacterium isolated from pit mud.</title>
        <authorList>
            <person name="Zeng C."/>
        </authorList>
    </citation>
    <scope>NUCLEOTIDE SEQUENCE [LARGE SCALE GENOMIC DNA]</scope>
    <source>
        <strain evidence="4">ZCY20-5</strain>
    </source>
</reference>
<evidence type="ECO:0000313" key="4">
    <source>
        <dbReference type="Proteomes" id="UP001300604"/>
    </source>
</evidence>
<evidence type="ECO:0000256" key="1">
    <source>
        <dbReference type="SAM" id="MobiDB-lite"/>
    </source>
</evidence>
<dbReference type="Pfam" id="PF12869">
    <property type="entry name" value="tRNA_anti-like"/>
    <property type="match status" value="1"/>
</dbReference>
<keyword evidence="2" id="KW-1133">Transmembrane helix</keyword>
<proteinExistence type="predicted"/>
<keyword evidence="2" id="KW-0812">Transmembrane</keyword>
<dbReference type="InterPro" id="IPR024422">
    <property type="entry name" value="Protein_unknown_function_OB"/>
</dbReference>